<reference evidence="1 2" key="1">
    <citation type="submission" date="2021-03" db="EMBL/GenBank/DDBJ databases">
        <title>novel species isolated from a fishpond in China.</title>
        <authorList>
            <person name="Lu H."/>
            <person name="Cai Z."/>
        </authorList>
    </citation>
    <scope>NUCLEOTIDE SEQUENCE [LARGE SCALE GENOMIC DNA]</scope>
    <source>
        <strain evidence="1 2">YJ13C</strain>
    </source>
</reference>
<dbReference type="RefSeq" id="WP_206588408.1">
    <property type="nucleotide sequence ID" value="NZ_JAFKCU010000007.1"/>
</dbReference>
<name>A0ABS3CNJ4_9BACT</name>
<sequence length="230" mass="26737">MKLLITFLSILFFWFESHKENSDFLVINSLGAKVFEAHTFESGIIDTLSLGQKIQVEKSIPTGEKYYVGPDWGLEGNWIKAKGIEGYIFSSDLTDKEVEFTLDDFEETKFDIKGKILDQKEEEKKIKNEEGEFPVHLTYEYYENGTYSRKSFDGCFDHLWEFKNLSLSEVYHQMLNDYSEYSSNLEFSSPIFIEKSGNVLRFQVKDGPTEDLKIEIKENGIFEVSSYDCT</sequence>
<accession>A0ABS3CNJ4</accession>
<evidence type="ECO:0000313" key="2">
    <source>
        <dbReference type="Proteomes" id="UP000664480"/>
    </source>
</evidence>
<evidence type="ECO:0000313" key="1">
    <source>
        <dbReference type="EMBL" id="MBN7817741.1"/>
    </source>
</evidence>
<keyword evidence="2" id="KW-1185">Reference proteome</keyword>
<gene>
    <name evidence="1" type="ORF">J0A69_20020</name>
</gene>
<proteinExistence type="predicted"/>
<comment type="caution">
    <text evidence="1">The sequence shown here is derived from an EMBL/GenBank/DDBJ whole genome shotgun (WGS) entry which is preliminary data.</text>
</comment>
<dbReference type="EMBL" id="JAFKCU010000007">
    <property type="protein sequence ID" value="MBN7817741.1"/>
    <property type="molecule type" value="Genomic_DNA"/>
</dbReference>
<protein>
    <recommendedName>
        <fullName evidence="3">SH3 domain-containing protein</fullName>
    </recommendedName>
</protein>
<organism evidence="1 2">
    <name type="scientific">Algoriphagus pacificus</name>
    <dbReference type="NCBI Taxonomy" id="2811234"/>
    <lineage>
        <taxon>Bacteria</taxon>
        <taxon>Pseudomonadati</taxon>
        <taxon>Bacteroidota</taxon>
        <taxon>Cytophagia</taxon>
        <taxon>Cytophagales</taxon>
        <taxon>Cyclobacteriaceae</taxon>
        <taxon>Algoriphagus</taxon>
    </lineage>
</organism>
<dbReference type="Proteomes" id="UP000664480">
    <property type="component" value="Unassembled WGS sequence"/>
</dbReference>
<evidence type="ECO:0008006" key="3">
    <source>
        <dbReference type="Google" id="ProtNLM"/>
    </source>
</evidence>